<dbReference type="SUPFAM" id="SSF53756">
    <property type="entry name" value="UDP-Glycosyltransferase/glycogen phosphorylase"/>
    <property type="match status" value="1"/>
</dbReference>
<evidence type="ECO:0000313" key="2">
    <source>
        <dbReference type="EMBL" id="PRQ36571.1"/>
    </source>
</evidence>
<name>A0A2P6QQW4_ROSCH</name>
<accession>A0A2P6QQW4</accession>
<dbReference type="Proteomes" id="UP000238479">
    <property type="component" value="Chromosome 4"/>
</dbReference>
<dbReference type="EMBL" id="PDCK01000042">
    <property type="protein sequence ID" value="PRQ36571.1"/>
    <property type="molecule type" value="Genomic_DNA"/>
</dbReference>
<keyword evidence="2" id="KW-0808">Transferase</keyword>
<keyword evidence="2" id="KW-0328">Glycosyltransferase</keyword>
<dbReference type="AlphaFoldDB" id="A0A2P6QQW4"/>
<organism evidence="2 3">
    <name type="scientific">Rosa chinensis</name>
    <name type="common">China rose</name>
    <dbReference type="NCBI Taxonomy" id="74649"/>
    <lineage>
        <taxon>Eukaryota</taxon>
        <taxon>Viridiplantae</taxon>
        <taxon>Streptophyta</taxon>
        <taxon>Embryophyta</taxon>
        <taxon>Tracheophyta</taxon>
        <taxon>Spermatophyta</taxon>
        <taxon>Magnoliopsida</taxon>
        <taxon>eudicotyledons</taxon>
        <taxon>Gunneridae</taxon>
        <taxon>Pentapetalae</taxon>
        <taxon>rosids</taxon>
        <taxon>fabids</taxon>
        <taxon>Rosales</taxon>
        <taxon>Rosaceae</taxon>
        <taxon>Rosoideae</taxon>
        <taxon>Rosoideae incertae sedis</taxon>
        <taxon>Rosa</taxon>
    </lineage>
</organism>
<dbReference type="GO" id="GO:0047893">
    <property type="term" value="F:flavonol 3-O-glucosyltransferase activity"/>
    <property type="evidence" value="ECO:0007669"/>
    <property type="project" value="UniProtKB-EC"/>
</dbReference>
<reference evidence="2 3" key="1">
    <citation type="journal article" date="2018" name="Nat. Genet.">
        <title>The Rosa genome provides new insights in the design of modern roses.</title>
        <authorList>
            <person name="Bendahmane M."/>
        </authorList>
    </citation>
    <scope>NUCLEOTIDE SEQUENCE [LARGE SCALE GENOMIC DNA]</scope>
    <source>
        <strain evidence="3">cv. Old Blush</strain>
    </source>
</reference>
<dbReference type="EC" id="2.4.1.91" evidence="2"/>
<sequence>MYLVNLYSKRKLYFVNQALKEVEAETGHKFRCLISDAFLWFSGDIAEKMNVPWVTTWSGPRPLLVHLETNMIKEKVGAPGQEDKTLDFLPEFSNKFRASDLLLRENLHTVSVNVTQHNFTRIHLVNRVLIISGSTHSRQNVSFNYNPITGKHPLIPIVKKSIVGMCVFVYFCGCTRMSEWVAYVPWERDQAIRSSRIPMVYFFCRRWNLIWAPRCVEYFTGPCKWAFVLLITNLAGPKHRDKLFGNWFPQFSNWTPILFMSTPNFKSRSETLGPNHIAKRKASSRITARRAHPNRFDKTERN</sequence>
<keyword evidence="3" id="KW-1185">Reference proteome</keyword>
<dbReference type="STRING" id="74649.A0A2P6QQW4"/>
<gene>
    <name evidence="2" type="ORF">RchiOBHm_Chr4g0393071</name>
</gene>
<protein>
    <submittedName>
        <fullName evidence="2">Putative flavonol 3-O-glucosyltransferase</fullName>
        <ecNumber evidence="2">2.4.1.91</ecNumber>
    </submittedName>
</protein>
<feature type="region of interest" description="Disordered" evidence="1">
    <location>
        <begin position="277"/>
        <end position="302"/>
    </location>
</feature>
<evidence type="ECO:0000313" key="3">
    <source>
        <dbReference type="Proteomes" id="UP000238479"/>
    </source>
</evidence>
<feature type="compositionally biased region" description="Basic residues" evidence="1">
    <location>
        <begin position="277"/>
        <end position="293"/>
    </location>
</feature>
<evidence type="ECO:0000256" key="1">
    <source>
        <dbReference type="SAM" id="MobiDB-lite"/>
    </source>
</evidence>
<proteinExistence type="predicted"/>
<comment type="caution">
    <text evidence="2">The sequence shown here is derived from an EMBL/GenBank/DDBJ whole genome shotgun (WGS) entry which is preliminary data.</text>
</comment>
<dbReference type="Gramene" id="PRQ36571">
    <property type="protein sequence ID" value="PRQ36571"/>
    <property type="gene ID" value="RchiOBHm_Chr4g0393071"/>
</dbReference>
<dbReference type="Gene3D" id="3.40.50.2000">
    <property type="entry name" value="Glycogen Phosphorylase B"/>
    <property type="match status" value="1"/>
</dbReference>